<comment type="caution">
    <text evidence="1">The sequence shown here is derived from an EMBL/GenBank/DDBJ whole genome shotgun (WGS) entry which is preliminary data.</text>
</comment>
<dbReference type="Proteomes" id="UP000701853">
    <property type="component" value="Chromosome 5"/>
</dbReference>
<name>A0A8J5YLR2_9ROSI</name>
<evidence type="ECO:0008006" key="3">
    <source>
        <dbReference type="Google" id="ProtNLM"/>
    </source>
</evidence>
<dbReference type="AlphaFoldDB" id="A0A8J5YLR2"/>
<dbReference type="EMBL" id="JAHUZN010000005">
    <property type="protein sequence ID" value="KAG8492161.1"/>
    <property type="molecule type" value="Genomic_DNA"/>
</dbReference>
<sequence length="211" mass="24716">MESGSSNMSVLTPPLFDGENYQAWVVRMQAYIEGCDYWEVVKEDYEVTPVLNNPTMNLIKMHKGRTNGKAKAQACLYALVSLVIFNRIIVFGSVKEIWDYFKAEYQRNERVKSMKVLNLIREFERLQMKDFESIKEYLDKLIDISNKNHLHFRCWRRLDVKCRTCNLMGYIERFCKELRNQQQGGAHVAVKEENDHLFVVSCFSSSTLCNG</sequence>
<dbReference type="PANTHER" id="PTHR35317">
    <property type="entry name" value="OS04G0629600 PROTEIN"/>
    <property type="match status" value="1"/>
</dbReference>
<dbReference type="OrthoDB" id="1931687at2759"/>
<reference evidence="1 2" key="1">
    <citation type="journal article" date="2021" name="bioRxiv">
        <title>The Gossypium anomalum genome as a resource for cotton improvement and evolutionary analysis of hybrid incompatibility.</title>
        <authorList>
            <person name="Grover C.E."/>
            <person name="Yuan D."/>
            <person name="Arick M.A."/>
            <person name="Miller E.R."/>
            <person name="Hu G."/>
            <person name="Peterson D.G."/>
            <person name="Wendel J.F."/>
            <person name="Udall J.A."/>
        </authorList>
    </citation>
    <scope>NUCLEOTIDE SEQUENCE [LARGE SCALE GENOMIC DNA]</scope>
    <source>
        <strain evidence="1">JFW-Udall</strain>
        <tissue evidence="1">Leaf</tissue>
    </source>
</reference>
<gene>
    <name evidence="1" type="ORF">CXB51_009591</name>
</gene>
<keyword evidence="2" id="KW-1185">Reference proteome</keyword>
<dbReference type="Pfam" id="PF14223">
    <property type="entry name" value="Retrotran_gag_2"/>
    <property type="match status" value="1"/>
</dbReference>
<dbReference type="PANTHER" id="PTHR35317:SF24">
    <property type="entry name" value="RETROVIRUS-RELATED POL POLYPROTEIN FROM TRANSPOSON TNT 1-94"/>
    <property type="match status" value="1"/>
</dbReference>
<proteinExistence type="predicted"/>
<accession>A0A8J5YLR2</accession>
<protein>
    <recommendedName>
        <fullName evidence="3">DUF4219 domain-containing protein</fullName>
    </recommendedName>
</protein>
<evidence type="ECO:0000313" key="2">
    <source>
        <dbReference type="Proteomes" id="UP000701853"/>
    </source>
</evidence>
<organism evidence="1 2">
    <name type="scientific">Gossypium anomalum</name>
    <dbReference type="NCBI Taxonomy" id="47600"/>
    <lineage>
        <taxon>Eukaryota</taxon>
        <taxon>Viridiplantae</taxon>
        <taxon>Streptophyta</taxon>
        <taxon>Embryophyta</taxon>
        <taxon>Tracheophyta</taxon>
        <taxon>Spermatophyta</taxon>
        <taxon>Magnoliopsida</taxon>
        <taxon>eudicotyledons</taxon>
        <taxon>Gunneridae</taxon>
        <taxon>Pentapetalae</taxon>
        <taxon>rosids</taxon>
        <taxon>malvids</taxon>
        <taxon>Malvales</taxon>
        <taxon>Malvaceae</taxon>
        <taxon>Malvoideae</taxon>
        <taxon>Gossypium</taxon>
    </lineage>
</organism>
<evidence type="ECO:0000313" key="1">
    <source>
        <dbReference type="EMBL" id="KAG8492161.1"/>
    </source>
</evidence>